<name>A0A9N9GFA1_9GLOM</name>
<keyword evidence="3" id="KW-1185">Reference proteome</keyword>
<feature type="coiled-coil region" evidence="1">
    <location>
        <begin position="47"/>
        <end position="81"/>
    </location>
</feature>
<accession>A0A9N9GFA1</accession>
<gene>
    <name evidence="2" type="ORF">CPELLU_LOCUS6867</name>
</gene>
<dbReference type="AlphaFoldDB" id="A0A9N9GFA1"/>
<evidence type="ECO:0000256" key="1">
    <source>
        <dbReference type="SAM" id="Coils"/>
    </source>
</evidence>
<protein>
    <submittedName>
        <fullName evidence="2">10544_t:CDS:1</fullName>
    </submittedName>
</protein>
<keyword evidence="1" id="KW-0175">Coiled coil</keyword>
<sequence length="82" mass="9678">MILKNGIVGLFSVDDYEIFEIVKKMTKISSETKISGRFICTIEQTTDDELEDEVARLKESIRSKQRKIRKLERIIKKEKKKM</sequence>
<dbReference type="Proteomes" id="UP000789759">
    <property type="component" value="Unassembled WGS sequence"/>
</dbReference>
<reference evidence="2" key="1">
    <citation type="submission" date="2021-06" db="EMBL/GenBank/DDBJ databases">
        <authorList>
            <person name="Kallberg Y."/>
            <person name="Tangrot J."/>
            <person name="Rosling A."/>
        </authorList>
    </citation>
    <scope>NUCLEOTIDE SEQUENCE</scope>
    <source>
        <strain evidence="2">FL966</strain>
    </source>
</reference>
<organism evidence="2 3">
    <name type="scientific">Cetraspora pellucida</name>
    <dbReference type="NCBI Taxonomy" id="1433469"/>
    <lineage>
        <taxon>Eukaryota</taxon>
        <taxon>Fungi</taxon>
        <taxon>Fungi incertae sedis</taxon>
        <taxon>Mucoromycota</taxon>
        <taxon>Glomeromycotina</taxon>
        <taxon>Glomeromycetes</taxon>
        <taxon>Diversisporales</taxon>
        <taxon>Gigasporaceae</taxon>
        <taxon>Cetraspora</taxon>
    </lineage>
</organism>
<evidence type="ECO:0000313" key="2">
    <source>
        <dbReference type="EMBL" id="CAG8598300.1"/>
    </source>
</evidence>
<proteinExistence type="predicted"/>
<dbReference type="EMBL" id="CAJVQA010004413">
    <property type="protein sequence ID" value="CAG8598300.1"/>
    <property type="molecule type" value="Genomic_DNA"/>
</dbReference>
<evidence type="ECO:0000313" key="3">
    <source>
        <dbReference type="Proteomes" id="UP000789759"/>
    </source>
</evidence>
<comment type="caution">
    <text evidence="2">The sequence shown here is derived from an EMBL/GenBank/DDBJ whole genome shotgun (WGS) entry which is preliminary data.</text>
</comment>